<evidence type="ECO:0000256" key="3">
    <source>
        <dbReference type="ARBA" id="ARBA00023315"/>
    </source>
</evidence>
<name>A0AA88WGE4_9ASTE</name>
<dbReference type="EMBL" id="JAVXUP010000567">
    <property type="protein sequence ID" value="KAK3025075.1"/>
    <property type="molecule type" value="Genomic_DNA"/>
</dbReference>
<accession>A0AA88WGE4</accession>
<evidence type="ECO:0000256" key="2">
    <source>
        <dbReference type="ARBA" id="ARBA00022679"/>
    </source>
</evidence>
<dbReference type="PANTHER" id="PTHR31623">
    <property type="entry name" value="F21J9.9"/>
    <property type="match status" value="1"/>
</dbReference>
<dbReference type="AlphaFoldDB" id="A0AA88WGE4"/>
<evidence type="ECO:0000256" key="1">
    <source>
        <dbReference type="ARBA" id="ARBA00009861"/>
    </source>
</evidence>
<evidence type="ECO:0000313" key="4">
    <source>
        <dbReference type="EMBL" id="KAK3025075.1"/>
    </source>
</evidence>
<dbReference type="Proteomes" id="UP001188597">
    <property type="component" value="Unassembled WGS sequence"/>
</dbReference>
<dbReference type="PANTHER" id="PTHR31623:SF110">
    <property type="entry name" value="VINORINE SYNTHASE-LIKE"/>
    <property type="match status" value="1"/>
</dbReference>
<dbReference type="Pfam" id="PF02458">
    <property type="entry name" value="Transferase"/>
    <property type="match status" value="1"/>
</dbReference>
<comment type="caution">
    <text evidence="4">The sequence shown here is derived from an EMBL/GenBank/DDBJ whole genome shotgun (WGS) entry which is preliminary data.</text>
</comment>
<dbReference type="GO" id="GO:0016746">
    <property type="term" value="F:acyltransferase activity"/>
    <property type="evidence" value="ECO:0007669"/>
    <property type="project" value="UniProtKB-KW"/>
</dbReference>
<organism evidence="4 5">
    <name type="scientific">Escallonia herrerae</name>
    <dbReference type="NCBI Taxonomy" id="1293975"/>
    <lineage>
        <taxon>Eukaryota</taxon>
        <taxon>Viridiplantae</taxon>
        <taxon>Streptophyta</taxon>
        <taxon>Embryophyta</taxon>
        <taxon>Tracheophyta</taxon>
        <taxon>Spermatophyta</taxon>
        <taxon>Magnoliopsida</taxon>
        <taxon>eudicotyledons</taxon>
        <taxon>Gunneridae</taxon>
        <taxon>Pentapetalae</taxon>
        <taxon>asterids</taxon>
        <taxon>campanulids</taxon>
        <taxon>Escalloniales</taxon>
        <taxon>Escalloniaceae</taxon>
        <taxon>Escallonia</taxon>
    </lineage>
</organism>
<keyword evidence="2" id="KW-0808">Transferase</keyword>
<keyword evidence="5" id="KW-1185">Reference proteome</keyword>
<dbReference type="InterPro" id="IPR023213">
    <property type="entry name" value="CAT-like_dom_sf"/>
</dbReference>
<protein>
    <submittedName>
        <fullName evidence="4">Uncharacterized protein</fullName>
    </submittedName>
</protein>
<sequence>MDVEIISKKNIKPASPTPLHLRSYSLSAWDNFPHMYVPGVLFYLNNNKDITPINFFPIISSDTLTRYYPFARKVNDDLSYIDCNDEGVYYVETKVSYDLKEFLSQPDVQLIQQLTPNNPRPLESMSGNYVILVQVNIFHYDVIIISTCTSHKLVDAAIFGAFMNAWSQAAARDSLDVGLNLSFIAPSSLPPNSTYLCKWPFRASGKSEYVTRRFIFHGTSLVALRAKAASISLVQYPISVEAVALFWICIKLVFMTLTLDKESPRGTFFAIQKTLHEWMKSFGQLGVIEEELGDVVVDEFGDAKVEPAGEFVAVDS</sequence>
<reference evidence="4" key="1">
    <citation type="submission" date="2022-12" db="EMBL/GenBank/DDBJ databases">
        <title>Draft genome assemblies for two species of Escallonia (Escalloniales).</title>
        <authorList>
            <person name="Chanderbali A."/>
            <person name="Dervinis C."/>
            <person name="Anghel I."/>
            <person name="Soltis D."/>
            <person name="Soltis P."/>
            <person name="Zapata F."/>
        </authorList>
    </citation>
    <scope>NUCLEOTIDE SEQUENCE</scope>
    <source>
        <strain evidence="4">UCBG64.0493</strain>
        <tissue evidence="4">Leaf</tissue>
    </source>
</reference>
<dbReference type="Gene3D" id="3.30.559.10">
    <property type="entry name" value="Chloramphenicol acetyltransferase-like domain"/>
    <property type="match status" value="1"/>
</dbReference>
<gene>
    <name evidence="4" type="ORF">RJ639_044879</name>
</gene>
<evidence type="ECO:0000313" key="5">
    <source>
        <dbReference type="Proteomes" id="UP001188597"/>
    </source>
</evidence>
<keyword evidence="3" id="KW-0012">Acyltransferase</keyword>
<proteinExistence type="inferred from homology"/>
<comment type="similarity">
    <text evidence="1">Belongs to the plant acyltransferase family.</text>
</comment>